<accession>A0A2A4JHI4</accession>
<proteinExistence type="predicted"/>
<protein>
    <recommendedName>
        <fullName evidence="3">H-type lectin domain-containing protein</fullName>
    </recommendedName>
</protein>
<sequence length="167" mass="17724">MKSFLLVALLAVAAAASVITNEAPEEPEVLEIPEGLEVADVDEVAGLSELAVITTMVKVADEAEIPWQPSFAPRRGLSVGNIGSADRLMSRTTHSRMAVANQILTQDVTYRGSASTIITAIRVQVIGSSQGATASVVDGALGRNFITIRLQSARGRGYNYAIEIWGR</sequence>
<organism evidence="2">
    <name type="scientific">Heliothis virescens</name>
    <name type="common">Tobacco budworm moth</name>
    <dbReference type="NCBI Taxonomy" id="7102"/>
    <lineage>
        <taxon>Eukaryota</taxon>
        <taxon>Metazoa</taxon>
        <taxon>Ecdysozoa</taxon>
        <taxon>Arthropoda</taxon>
        <taxon>Hexapoda</taxon>
        <taxon>Insecta</taxon>
        <taxon>Pterygota</taxon>
        <taxon>Neoptera</taxon>
        <taxon>Endopterygota</taxon>
        <taxon>Lepidoptera</taxon>
        <taxon>Glossata</taxon>
        <taxon>Ditrysia</taxon>
        <taxon>Noctuoidea</taxon>
        <taxon>Noctuidae</taxon>
        <taxon>Heliothinae</taxon>
        <taxon>Heliothis</taxon>
    </lineage>
</organism>
<gene>
    <name evidence="2" type="ORF">B5V51_2516</name>
</gene>
<dbReference type="EMBL" id="NWSH01001565">
    <property type="protein sequence ID" value="PCG70852.1"/>
    <property type="molecule type" value="Genomic_DNA"/>
</dbReference>
<dbReference type="AlphaFoldDB" id="A0A2A4JHI4"/>
<name>A0A2A4JHI4_HELVI</name>
<evidence type="ECO:0008006" key="3">
    <source>
        <dbReference type="Google" id="ProtNLM"/>
    </source>
</evidence>
<dbReference type="InterPro" id="IPR031734">
    <property type="entry name" value="MBF2"/>
</dbReference>
<feature type="signal peptide" evidence="1">
    <location>
        <begin position="1"/>
        <end position="15"/>
    </location>
</feature>
<evidence type="ECO:0000313" key="2">
    <source>
        <dbReference type="EMBL" id="PCG70852.1"/>
    </source>
</evidence>
<dbReference type="PANTHER" id="PTHR37685:SF1">
    <property type="entry name" value="GEO11136P1-RELATED"/>
    <property type="match status" value="1"/>
</dbReference>
<reference evidence="2" key="1">
    <citation type="submission" date="2017-09" db="EMBL/GenBank/DDBJ databases">
        <title>Contemporary evolution of a Lepidopteran species, Heliothis virescens, in response to modern agricultural practices.</title>
        <authorList>
            <person name="Fritz M.L."/>
            <person name="Deyonke A.M."/>
            <person name="Papanicolaou A."/>
            <person name="Micinski S."/>
            <person name="Westbrook J."/>
            <person name="Gould F."/>
        </authorList>
    </citation>
    <scope>NUCLEOTIDE SEQUENCE [LARGE SCALE GENOMIC DNA]</scope>
    <source>
        <strain evidence="2">HvINT-</strain>
        <tissue evidence="2">Whole body</tissue>
    </source>
</reference>
<dbReference type="PANTHER" id="PTHR37685">
    <property type="entry name" value="GEO11136P1-RELATED"/>
    <property type="match status" value="1"/>
</dbReference>
<feature type="chain" id="PRO_5013105178" description="H-type lectin domain-containing protein" evidence="1">
    <location>
        <begin position="16"/>
        <end position="167"/>
    </location>
</feature>
<comment type="caution">
    <text evidence="2">The sequence shown here is derived from an EMBL/GenBank/DDBJ whole genome shotgun (WGS) entry which is preliminary data.</text>
</comment>
<keyword evidence="1" id="KW-0732">Signal</keyword>
<evidence type="ECO:0000256" key="1">
    <source>
        <dbReference type="SAM" id="SignalP"/>
    </source>
</evidence>
<dbReference type="Pfam" id="PF15868">
    <property type="entry name" value="MBF2"/>
    <property type="match status" value="1"/>
</dbReference>